<feature type="domain" description="Amidohydrolase-related" evidence="3">
    <location>
        <begin position="54"/>
        <end position="427"/>
    </location>
</feature>
<accession>A0A2T5B3N3</accession>
<protein>
    <submittedName>
        <fullName evidence="4">Cytosine/adenosine deaminase-related metal-dependent hydrolase</fullName>
    </submittedName>
</protein>
<dbReference type="Gene3D" id="2.30.40.10">
    <property type="entry name" value="Urease, subunit C, domain 1"/>
    <property type="match status" value="1"/>
</dbReference>
<dbReference type="SUPFAM" id="SSF51338">
    <property type="entry name" value="Composite domain of metallo-dependent hydrolases"/>
    <property type="match status" value="1"/>
</dbReference>
<dbReference type="Gene3D" id="3.20.20.140">
    <property type="entry name" value="Metal-dependent hydrolases"/>
    <property type="match status" value="1"/>
</dbReference>
<dbReference type="InterPro" id="IPR006680">
    <property type="entry name" value="Amidohydro-rel"/>
</dbReference>
<dbReference type="PANTHER" id="PTHR43794:SF11">
    <property type="entry name" value="AMIDOHYDROLASE-RELATED DOMAIN-CONTAINING PROTEIN"/>
    <property type="match status" value="1"/>
</dbReference>
<dbReference type="Proteomes" id="UP000241247">
    <property type="component" value="Unassembled WGS sequence"/>
</dbReference>
<reference evidence="4 5" key="1">
    <citation type="submission" date="2018-04" db="EMBL/GenBank/DDBJ databases">
        <title>Genomic Encyclopedia of Type Strains, Phase IV (KMG-IV): sequencing the most valuable type-strain genomes for metagenomic binning, comparative biology and taxonomic classification.</title>
        <authorList>
            <person name="Goeker M."/>
        </authorList>
    </citation>
    <scope>NUCLEOTIDE SEQUENCE [LARGE SCALE GENOMIC DNA]</scope>
    <source>
        <strain evidence="4 5">DSM 7138</strain>
    </source>
</reference>
<dbReference type="InterPro" id="IPR050287">
    <property type="entry name" value="MTA/SAH_deaminase"/>
</dbReference>
<gene>
    <name evidence="4" type="ORF">C7449_106258</name>
</gene>
<dbReference type="Pfam" id="PF01979">
    <property type="entry name" value="Amidohydro_1"/>
    <property type="match status" value="1"/>
</dbReference>
<keyword evidence="2 4" id="KW-0378">Hydrolase</keyword>
<comment type="caution">
    <text evidence="4">The sequence shown here is derived from an EMBL/GenBank/DDBJ whole genome shotgun (WGS) entry which is preliminary data.</text>
</comment>
<keyword evidence="5" id="KW-1185">Reference proteome</keyword>
<evidence type="ECO:0000313" key="4">
    <source>
        <dbReference type="EMBL" id="PTM93572.1"/>
    </source>
</evidence>
<dbReference type="SUPFAM" id="SSF51556">
    <property type="entry name" value="Metallo-dependent hydrolases"/>
    <property type="match status" value="1"/>
</dbReference>
<proteinExistence type="inferred from homology"/>
<evidence type="ECO:0000313" key="5">
    <source>
        <dbReference type="Proteomes" id="UP000241247"/>
    </source>
</evidence>
<dbReference type="InterPro" id="IPR011059">
    <property type="entry name" value="Metal-dep_hydrolase_composite"/>
</dbReference>
<evidence type="ECO:0000259" key="3">
    <source>
        <dbReference type="Pfam" id="PF01979"/>
    </source>
</evidence>
<organism evidence="4 5">
    <name type="scientific">Mycoplana dimorpha</name>
    <dbReference type="NCBI Taxonomy" id="28320"/>
    <lineage>
        <taxon>Bacteria</taxon>
        <taxon>Pseudomonadati</taxon>
        <taxon>Pseudomonadota</taxon>
        <taxon>Alphaproteobacteria</taxon>
        <taxon>Hyphomicrobiales</taxon>
        <taxon>Rhizobiaceae</taxon>
        <taxon>Mycoplana</taxon>
    </lineage>
</organism>
<dbReference type="EMBL" id="PZZZ01000006">
    <property type="protein sequence ID" value="PTM93572.1"/>
    <property type="molecule type" value="Genomic_DNA"/>
</dbReference>
<dbReference type="GO" id="GO:0016810">
    <property type="term" value="F:hydrolase activity, acting on carbon-nitrogen (but not peptide) bonds"/>
    <property type="evidence" value="ECO:0007669"/>
    <property type="project" value="InterPro"/>
</dbReference>
<dbReference type="InterPro" id="IPR032466">
    <property type="entry name" value="Metal_Hydrolase"/>
</dbReference>
<dbReference type="PANTHER" id="PTHR43794">
    <property type="entry name" value="AMINOHYDROLASE SSNA-RELATED"/>
    <property type="match status" value="1"/>
</dbReference>
<name>A0A2T5B3N3_MYCDI</name>
<comment type="similarity">
    <text evidence="1">Belongs to the metallo-dependent hydrolases superfamily. ATZ/TRZ family.</text>
</comment>
<sequence>MIIRGGRLLDLETRAAPFQDILVADGRIIQVGNPGLDAPATAEAIDAAGLLRHPGLVKAHTHGMFNLCKGMSDRSSLELLLVNAPAMIAQHSAEMKHLSTYLGAVEMLMKGCTACCDLTFGFPFATIDEMVAIGQAYIDAGMRAVVAPSLADRSFYKAIPGLLDHIPSSLKAATAQHGSSSPHDGIRMMGQLLRDWPHERDRVSLGIAPVIPLHCSDGLMTDCADLAREYAVVLHSHVAESKVQAVSSLTAYGNTMTAHLDSLGLLGPNFTVAHGVWLDDDDMRRLADNGSSVAHCAGSNMRLGCGIADARRMIELGVNLAIGTDSANCSDNQNMYEAMRYASMASNVRGPDYRRWLSSPEIIRAATQGGAYALGFGDIGKIAPGYRADIVFIDLNSTNWMPLNDPANQLVLAEDGTGPKHVIVNGAFVVKDRRHRSCNLEDLSVRVEAARERLMELTLPARNVGAALEKIVGDFCIGLARRHYHIERYAAPLGQ</sequence>
<evidence type="ECO:0000256" key="1">
    <source>
        <dbReference type="ARBA" id="ARBA00006745"/>
    </source>
</evidence>
<evidence type="ECO:0000256" key="2">
    <source>
        <dbReference type="ARBA" id="ARBA00022801"/>
    </source>
</evidence>
<dbReference type="AlphaFoldDB" id="A0A2T5B3N3"/>